<keyword evidence="5" id="KW-1185">Reference proteome</keyword>
<feature type="compositionally biased region" description="Polar residues" evidence="3">
    <location>
        <begin position="452"/>
        <end position="464"/>
    </location>
</feature>
<comment type="caution">
    <text evidence="4">The sequence shown here is derived from an EMBL/GenBank/DDBJ whole genome shotgun (WGS) entry which is preliminary data.</text>
</comment>
<dbReference type="SUPFAM" id="SSF52058">
    <property type="entry name" value="L domain-like"/>
    <property type="match status" value="1"/>
</dbReference>
<feature type="region of interest" description="Disordered" evidence="3">
    <location>
        <begin position="345"/>
        <end position="436"/>
    </location>
</feature>
<dbReference type="OrthoDB" id="7451790at2759"/>
<reference evidence="4 5" key="1">
    <citation type="submission" date="2020-12" db="EMBL/GenBank/DDBJ databases">
        <title>Effect of drift, selection, and recombination on the evolution of hybrid genomes in Candida yeast pathogens.</title>
        <authorList>
            <person name="Mixao V."/>
            <person name="Ksiezopolska E."/>
            <person name="Saus E."/>
            <person name="Boekhout T."/>
            <person name="Gacser A."/>
            <person name="Gabaldon T."/>
        </authorList>
    </citation>
    <scope>NUCLEOTIDE SEQUENCE [LARGE SCALE GENOMIC DNA]</scope>
    <source>
        <strain evidence="4 5">BP57</strain>
    </source>
</reference>
<name>A0A8H7ZLI7_9ASCO</name>
<dbReference type="RefSeq" id="XP_067551504.1">
    <property type="nucleotide sequence ID" value="XM_067690233.1"/>
</dbReference>
<dbReference type="GO" id="GO:0061499">
    <property type="term" value="C:outer plaque of mitotic spindle pole body"/>
    <property type="evidence" value="ECO:0007669"/>
    <property type="project" value="TreeGrafter"/>
</dbReference>
<dbReference type="PANTHER" id="PTHR47566:SF1">
    <property type="entry name" value="PROTEIN NUD1"/>
    <property type="match status" value="1"/>
</dbReference>
<evidence type="ECO:0000256" key="1">
    <source>
        <dbReference type="ARBA" id="ARBA00022614"/>
    </source>
</evidence>
<keyword evidence="2" id="KW-0677">Repeat</keyword>
<dbReference type="InterPro" id="IPR003591">
    <property type="entry name" value="Leu-rich_rpt_typical-subtyp"/>
</dbReference>
<dbReference type="Gene3D" id="3.80.10.10">
    <property type="entry name" value="Ribonuclease Inhibitor"/>
    <property type="match status" value="2"/>
</dbReference>
<sequence length="1091" mass="123551">MDSKDVGDTNSETVSQANDQEPILKNKESLLSNKSSSIANQFPELKHQQSQSAFLNPRQQSVYQKRVNYIPNTNFSGNKSSLLIQDDVKSPQASIPNTFHYKSHPNAKSKDLGVSAVAEEDHSSSARQNSQLSGITPQWMPEELNVKWTPQPVANDAVNTHTLSQKIRSMDFQPSSTVIHNSDVQMSENLPWKSELESPAAKNLRGIFQNSKELSNKEETTSSVTSTPVGTRISSTRHPIAFNLNELNPPSPLKLYNDNYNTFTRNKLEGVLQNIASNRNTPAQPSNRQISKGVALQKPPLIENLQTSNIPLRSSIKDFTKTKSYTASAYKANAENIFSRLIQKGPKGNIDRMRSVSKETATSTPKRNPVYTQDNQNTHYSSFSTSYTSEDKSIPADNHNLPKQVSNEFTSITNDSKSKSEIETDGLGSDVTFDSPSELADELGEVQESLYTQDLTNSRTSGSGKSDLSQSLESNNQSSKSKSLSVDDEDTIGVIKFKSKSKLRGKGITPLVNGKVEPNLSLSQEYPGMIYDPANLKWISTDEQNKTLDNIEDLTDDEVELTGILKKANSRSRRNNFEVSFQDPDSLNERVDYHESGFAAGDVTKLSQLGETSFSESKRRLVSILTNVLELQMEISDWDEVEDIDLSNCELSSLVDLYHFLPKLKKLSAANNHIKYLAGLPKSIHELDLSENEVEDRSTFSDLKDLHCLILEHNLLTETTNLSKNINLTVLKLSHNNIDDISGLKSLSNLFYLDLSFNKLTKLDMKGFELPNLQELNVSNNSIERIENIDHLYSLRILNCDKNQMTKVNFTSTSLRKLLLNQNNLEYVDIKGLRKLFCVRFDGNIISQLEFPVCNLIESVSMKSQPYMRQIWENSAPQCDHLSRLDFSGNRWVPNNVFPFISDLNLSAMNLSQLPTDFANLFPNVQYLNLNFNKLESIEPLSQLQGLKKLWLVSNRISNYYLTCKHLQNCNKKLVLLDQRLNSFNISFYDFIFDTDEANIDIELATVEDIEVFANRLEELDRTHEWEERDDIFQHELEKRRDLNLIKGREEYQSVMMLFFKHLKSLDGIPVTNACRQSAHALYRKLHPKGK</sequence>
<dbReference type="InterPro" id="IPR025875">
    <property type="entry name" value="Leu-rich_rpt_4"/>
</dbReference>
<dbReference type="Pfam" id="PF13855">
    <property type="entry name" value="LRR_8"/>
    <property type="match status" value="1"/>
</dbReference>
<feature type="compositionally biased region" description="Polar residues" evidence="3">
    <location>
        <begin position="401"/>
        <end position="415"/>
    </location>
</feature>
<feature type="compositionally biased region" description="Low complexity" evidence="3">
    <location>
        <begin position="466"/>
        <end position="484"/>
    </location>
</feature>
<dbReference type="GO" id="GO:0031028">
    <property type="term" value="P:septation initiation signaling"/>
    <property type="evidence" value="ECO:0007669"/>
    <property type="project" value="TreeGrafter"/>
</dbReference>
<gene>
    <name evidence="4" type="ORF">I9W82_001483</name>
</gene>
<evidence type="ECO:0000313" key="4">
    <source>
        <dbReference type="EMBL" id="KAG5422388.1"/>
    </source>
</evidence>
<dbReference type="InterPro" id="IPR052574">
    <property type="entry name" value="CDIRP"/>
</dbReference>
<evidence type="ECO:0000256" key="3">
    <source>
        <dbReference type="SAM" id="MobiDB-lite"/>
    </source>
</evidence>
<accession>A0A8H7ZLI7</accession>
<keyword evidence="1" id="KW-0433">Leucine-rich repeat</keyword>
<dbReference type="SMART" id="SM00365">
    <property type="entry name" value="LRR_SD22"/>
    <property type="match status" value="6"/>
</dbReference>
<dbReference type="AlphaFoldDB" id="A0A8H7ZLI7"/>
<feature type="compositionally biased region" description="Polar residues" evidence="3">
    <location>
        <begin position="358"/>
        <end position="379"/>
    </location>
</feature>
<dbReference type="PROSITE" id="PS51450">
    <property type="entry name" value="LRR"/>
    <property type="match status" value="4"/>
</dbReference>
<evidence type="ECO:0000313" key="5">
    <source>
        <dbReference type="Proteomes" id="UP000669133"/>
    </source>
</evidence>
<dbReference type="EMBL" id="JAEOAQ010000001">
    <property type="protein sequence ID" value="KAG5422388.1"/>
    <property type="molecule type" value="Genomic_DNA"/>
</dbReference>
<dbReference type="GO" id="GO:0035591">
    <property type="term" value="F:signaling adaptor activity"/>
    <property type="evidence" value="ECO:0007669"/>
    <property type="project" value="TreeGrafter"/>
</dbReference>
<evidence type="ECO:0000256" key="2">
    <source>
        <dbReference type="ARBA" id="ARBA00022737"/>
    </source>
</evidence>
<dbReference type="Pfam" id="PF12799">
    <property type="entry name" value="LRR_4"/>
    <property type="match status" value="1"/>
</dbReference>
<protein>
    <submittedName>
        <fullName evidence="4">NUD1</fullName>
    </submittedName>
</protein>
<dbReference type="Proteomes" id="UP000669133">
    <property type="component" value="Unassembled WGS sequence"/>
</dbReference>
<feature type="compositionally biased region" description="Polar residues" evidence="3">
    <location>
        <begin position="8"/>
        <end position="19"/>
    </location>
</feature>
<dbReference type="SMART" id="SM00369">
    <property type="entry name" value="LRR_TYP"/>
    <property type="match status" value="5"/>
</dbReference>
<dbReference type="PANTHER" id="PTHR47566">
    <property type="match status" value="1"/>
</dbReference>
<feature type="region of interest" description="Disordered" evidence="3">
    <location>
        <begin position="452"/>
        <end position="485"/>
    </location>
</feature>
<organism evidence="4 5">
    <name type="scientific">Candida metapsilosis</name>
    <dbReference type="NCBI Taxonomy" id="273372"/>
    <lineage>
        <taxon>Eukaryota</taxon>
        <taxon>Fungi</taxon>
        <taxon>Dikarya</taxon>
        <taxon>Ascomycota</taxon>
        <taxon>Saccharomycotina</taxon>
        <taxon>Pichiomycetes</taxon>
        <taxon>Debaryomycetaceae</taxon>
        <taxon>Candida/Lodderomyces clade</taxon>
        <taxon>Candida</taxon>
    </lineage>
</organism>
<dbReference type="InterPro" id="IPR001611">
    <property type="entry name" value="Leu-rich_rpt"/>
</dbReference>
<dbReference type="GeneID" id="93650112"/>
<feature type="region of interest" description="Disordered" evidence="3">
    <location>
        <begin position="211"/>
        <end position="232"/>
    </location>
</feature>
<proteinExistence type="predicted"/>
<dbReference type="InterPro" id="IPR032675">
    <property type="entry name" value="LRR_dom_sf"/>
</dbReference>
<feature type="region of interest" description="Disordered" evidence="3">
    <location>
        <begin position="1"/>
        <end position="40"/>
    </location>
</feature>
<dbReference type="GO" id="GO:1902412">
    <property type="term" value="P:regulation of mitotic cytokinesis"/>
    <property type="evidence" value="ECO:0007669"/>
    <property type="project" value="TreeGrafter"/>
</dbReference>